<dbReference type="EMBL" id="JBDODL010006436">
    <property type="protein sequence ID" value="MES1923491.1"/>
    <property type="molecule type" value="Genomic_DNA"/>
</dbReference>
<proteinExistence type="predicted"/>
<organism evidence="2 3">
    <name type="scientific">Bonamia ostreae</name>
    <dbReference type="NCBI Taxonomy" id="126728"/>
    <lineage>
        <taxon>Eukaryota</taxon>
        <taxon>Sar</taxon>
        <taxon>Rhizaria</taxon>
        <taxon>Endomyxa</taxon>
        <taxon>Ascetosporea</taxon>
        <taxon>Haplosporida</taxon>
        <taxon>Bonamia</taxon>
    </lineage>
</organism>
<evidence type="ECO:0000313" key="2">
    <source>
        <dbReference type="EMBL" id="MES1923491.1"/>
    </source>
</evidence>
<evidence type="ECO:0000313" key="3">
    <source>
        <dbReference type="Proteomes" id="UP001439008"/>
    </source>
</evidence>
<gene>
    <name evidence="2" type="ORF">MHBO_005067</name>
</gene>
<protein>
    <submittedName>
        <fullName evidence="2">Uncharacterized protein</fullName>
    </submittedName>
</protein>
<keyword evidence="3" id="KW-1185">Reference proteome</keyword>
<evidence type="ECO:0000256" key="1">
    <source>
        <dbReference type="SAM" id="MobiDB-lite"/>
    </source>
</evidence>
<feature type="region of interest" description="Disordered" evidence="1">
    <location>
        <begin position="55"/>
        <end position="82"/>
    </location>
</feature>
<sequence length="142" mass="16806">MNDAMYLFDSKIPSECVNNFRNPSIAQSRSQSKKRIKDLKTEALQKLRNYLEIKDEVENENKKRRKNKNLTNSNGNGIGNFRREDLRREDLRSILIEREFVLMDEISSSDEQMEFETISTRSNLRRLDLSRESEFVDNSIPK</sequence>
<name>A0ABV2AV08_9EUKA</name>
<feature type="non-terminal residue" evidence="2">
    <location>
        <position position="142"/>
    </location>
</feature>
<comment type="caution">
    <text evidence="2">The sequence shown here is derived from an EMBL/GenBank/DDBJ whole genome shotgun (WGS) entry which is preliminary data.</text>
</comment>
<dbReference type="Proteomes" id="UP001439008">
    <property type="component" value="Unassembled WGS sequence"/>
</dbReference>
<accession>A0ABV2AV08</accession>
<reference evidence="2 3" key="1">
    <citation type="journal article" date="2024" name="BMC Biol.">
        <title>Comparative genomics of Ascetosporea gives new insight into the evolutionary basis for animal parasitism in Rhizaria.</title>
        <authorList>
            <person name="Hiltunen Thoren M."/>
            <person name="Onut-Brannstrom I."/>
            <person name="Alfjorden A."/>
            <person name="Peckova H."/>
            <person name="Swords F."/>
            <person name="Hooper C."/>
            <person name="Holzer A.S."/>
            <person name="Bass D."/>
            <person name="Burki F."/>
        </authorList>
    </citation>
    <scope>NUCLEOTIDE SEQUENCE [LARGE SCALE GENOMIC DNA]</scope>
    <source>
        <strain evidence="2">20-A016</strain>
    </source>
</reference>